<organism evidence="5 6">
    <name type="scientific">Piscinibacter terrae</name>
    <dbReference type="NCBI Taxonomy" id="2496871"/>
    <lineage>
        <taxon>Bacteria</taxon>
        <taxon>Pseudomonadati</taxon>
        <taxon>Pseudomonadota</taxon>
        <taxon>Betaproteobacteria</taxon>
        <taxon>Burkholderiales</taxon>
        <taxon>Sphaerotilaceae</taxon>
        <taxon>Piscinibacter</taxon>
    </lineage>
</organism>
<dbReference type="Gene3D" id="3.40.50.2300">
    <property type="match status" value="2"/>
</dbReference>
<comment type="caution">
    <text evidence="5">The sequence shown here is derived from an EMBL/GenBank/DDBJ whole genome shotgun (WGS) entry which is preliminary data.</text>
</comment>
<dbReference type="InterPro" id="IPR010982">
    <property type="entry name" value="Lambda_DNA-bd_dom_sf"/>
</dbReference>
<dbReference type="RefSeq" id="WP_124538964.1">
    <property type="nucleotide sequence ID" value="NZ_QUSW01000001.1"/>
</dbReference>
<evidence type="ECO:0000313" key="6">
    <source>
        <dbReference type="Proteomes" id="UP000267464"/>
    </source>
</evidence>
<keyword evidence="3" id="KW-0804">Transcription</keyword>
<dbReference type="SUPFAM" id="SSF53822">
    <property type="entry name" value="Periplasmic binding protein-like I"/>
    <property type="match status" value="1"/>
</dbReference>
<proteinExistence type="predicted"/>
<keyword evidence="1" id="KW-0805">Transcription regulation</keyword>
<name>A0A3N7HVF9_9BURK</name>
<dbReference type="GO" id="GO:0003700">
    <property type="term" value="F:DNA-binding transcription factor activity"/>
    <property type="evidence" value="ECO:0007669"/>
    <property type="project" value="TreeGrafter"/>
</dbReference>
<reference evidence="5 6" key="1">
    <citation type="submission" date="2018-08" db="EMBL/GenBank/DDBJ databases">
        <authorList>
            <person name="Khan S.A."/>
            <person name="Jeon C.O."/>
            <person name="Chun B.H."/>
            <person name="Jeong S.E."/>
        </authorList>
    </citation>
    <scope>NUCLEOTIDE SEQUENCE [LARGE SCALE GENOMIC DNA]</scope>
    <source>
        <strain evidence="5 6">S-16</strain>
    </source>
</reference>
<sequence length="344" mass="36784">MPNPVTITQIAEAAGVSTATVDRVLNNRPGVNPTTVHKVREALATLGGGAPVRGRPRSTSNYRFAFVLPGTRRGFFDLVDRVVAQAAGEFRHQHITEITHRVPVGDPNACAAELMKLSDLDGIALLAPDVPQVKLAINELVRAGVHVVTLFSDVPGSMRETAIGADNRAAGRTAGLLVGRSMPRDQAGTCALFSPATRYAAEIDRRIGFQQVLEERFSHIQPARFFDLPESEDEAFDYARGVLAAKDGPPLGGVYNVGPSSFGIARAMTELGISHEATMFVAHDLLEVHRSMLISGSLGYVLHQDVHYAVTAAARVLRALCDGVRGALVASNPRVEILTAENLA</sequence>
<feature type="domain" description="HTH lacI-type" evidence="4">
    <location>
        <begin position="5"/>
        <end position="47"/>
    </location>
</feature>
<dbReference type="InterPro" id="IPR028082">
    <property type="entry name" value="Peripla_BP_I"/>
</dbReference>
<dbReference type="EMBL" id="QUSW01000001">
    <property type="protein sequence ID" value="RQP26287.1"/>
    <property type="molecule type" value="Genomic_DNA"/>
</dbReference>
<dbReference type="SMART" id="SM00354">
    <property type="entry name" value="HTH_LACI"/>
    <property type="match status" value="1"/>
</dbReference>
<keyword evidence="6" id="KW-1185">Reference proteome</keyword>
<accession>A0A3N7HVF9</accession>
<dbReference type="InterPro" id="IPR025997">
    <property type="entry name" value="SBP_2_dom"/>
</dbReference>
<dbReference type="CDD" id="cd06307">
    <property type="entry name" value="PBP1_sugar_binding"/>
    <property type="match status" value="1"/>
</dbReference>
<dbReference type="Pfam" id="PF13407">
    <property type="entry name" value="Peripla_BP_4"/>
    <property type="match status" value="1"/>
</dbReference>
<dbReference type="PROSITE" id="PS50932">
    <property type="entry name" value="HTH_LACI_2"/>
    <property type="match status" value="1"/>
</dbReference>
<dbReference type="Pfam" id="PF00356">
    <property type="entry name" value="LacI"/>
    <property type="match status" value="1"/>
</dbReference>
<dbReference type="PANTHER" id="PTHR30146">
    <property type="entry name" value="LACI-RELATED TRANSCRIPTIONAL REPRESSOR"/>
    <property type="match status" value="1"/>
</dbReference>
<evidence type="ECO:0000256" key="3">
    <source>
        <dbReference type="ARBA" id="ARBA00023163"/>
    </source>
</evidence>
<evidence type="ECO:0000256" key="1">
    <source>
        <dbReference type="ARBA" id="ARBA00023015"/>
    </source>
</evidence>
<dbReference type="SUPFAM" id="SSF47413">
    <property type="entry name" value="lambda repressor-like DNA-binding domains"/>
    <property type="match status" value="1"/>
</dbReference>
<dbReference type="InterPro" id="IPR000843">
    <property type="entry name" value="HTH_LacI"/>
</dbReference>
<dbReference type="OrthoDB" id="9805774at2"/>
<dbReference type="AlphaFoldDB" id="A0A3N7HVF9"/>
<protein>
    <submittedName>
        <fullName evidence="5">LacI family DNA-binding transcriptional regulator</fullName>
    </submittedName>
</protein>
<dbReference type="Proteomes" id="UP000267464">
    <property type="component" value="Unassembled WGS sequence"/>
</dbReference>
<evidence type="ECO:0000313" key="5">
    <source>
        <dbReference type="EMBL" id="RQP26287.1"/>
    </source>
</evidence>
<evidence type="ECO:0000259" key="4">
    <source>
        <dbReference type="PROSITE" id="PS50932"/>
    </source>
</evidence>
<dbReference type="Gene3D" id="1.10.260.40">
    <property type="entry name" value="lambda repressor-like DNA-binding domains"/>
    <property type="match status" value="1"/>
</dbReference>
<dbReference type="PANTHER" id="PTHR30146:SF152">
    <property type="entry name" value="TRANSCRIPTIONAL REGULATORY PROTEIN"/>
    <property type="match status" value="1"/>
</dbReference>
<dbReference type="CDD" id="cd01392">
    <property type="entry name" value="HTH_LacI"/>
    <property type="match status" value="1"/>
</dbReference>
<evidence type="ECO:0000256" key="2">
    <source>
        <dbReference type="ARBA" id="ARBA00023125"/>
    </source>
</evidence>
<reference evidence="5 6" key="2">
    <citation type="submission" date="2018-12" db="EMBL/GenBank/DDBJ databases">
        <title>Rhizobacter gummiphilus sp. nov., a rubber-degrading bacterium isolated from the soil of a botanical garden in Japan.</title>
        <authorList>
            <person name="Shunsuke S.S."/>
        </authorList>
    </citation>
    <scope>NUCLEOTIDE SEQUENCE [LARGE SCALE GENOMIC DNA]</scope>
    <source>
        <strain evidence="5 6">S-16</strain>
    </source>
</reference>
<keyword evidence="2 5" id="KW-0238">DNA-binding</keyword>
<dbReference type="GO" id="GO:0000976">
    <property type="term" value="F:transcription cis-regulatory region binding"/>
    <property type="evidence" value="ECO:0007669"/>
    <property type="project" value="TreeGrafter"/>
</dbReference>
<gene>
    <name evidence="5" type="ORF">DZC73_04460</name>
</gene>